<accession>A0A553HZ00</accession>
<dbReference type="OrthoDB" id="4601177at2759"/>
<evidence type="ECO:0000313" key="3">
    <source>
        <dbReference type="EMBL" id="TRX93170.1"/>
    </source>
</evidence>
<keyword evidence="4" id="KW-1185">Reference proteome</keyword>
<feature type="region of interest" description="Disordered" evidence="1">
    <location>
        <begin position="204"/>
        <end position="230"/>
    </location>
</feature>
<evidence type="ECO:0000256" key="1">
    <source>
        <dbReference type="SAM" id="MobiDB-lite"/>
    </source>
</evidence>
<dbReference type="Proteomes" id="UP000319160">
    <property type="component" value="Unassembled WGS sequence"/>
</dbReference>
<reference evidence="4" key="1">
    <citation type="submission" date="2019-06" db="EMBL/GenBank/DDBJ databases">
        <title>Draft genome sequence of the griseofulvin-producing fungus Xylaria cubensis strain G536.</title>
        <authorList>
            <person name="Mead M.E."/>
            <person name="Raja H.A."/>
            <person name="Steenwyk J.L."/>
            <person name="Knowles S.L."/>
            <person name="Oberlies N.H."/>
            <person name="Rokas A."/>
        </authorList>
    </citation>
    <scope>NUCLEOTIDE SEQUENCE [LARGE SCALE GENOMIC DNA]</scope>
    <source>
        <strain evidence="4">G536</strain>
    </source>
</reference>
<evidence type="ECO:0000313" key="4">
    <source>
        <dbReference type="Proteomes" id="UP000319160"/>
    </source>
</evidence>
<protein>
    <submittedName>
        <fullName evidence="3">Uncharacterized protein</fullName>
    </submittedName>
</protein>
<gene>
    <name evidence="3" type="ORF">FHL15_006038</name>
</gene>
<comment type="caution">
    <text evidence="3">The sequence shown here is derived from an EMBL/GenBank/DDBJ whole genome shotgun (WGS) entry which is preliminary data.</text>
</comment>
<dbReference type="EMBL" id="VFLP01000031">
    <property type="protein sequence ID" value="TRX93170.1"/>
    <property type="molecule type" value="Genomic_DNA"/>
</dbReference>
<sequence>MLTLILLFLSVFGHVFGLPTTDKDFVAKDTNAIHESHNATILPRVLPIYGNPWQYDREECIWVRQFNPVVATTCTEYCMAGLTGYRSRLRYHIMMTGNGQDLDGWCENFKRRLMFKCNVDEPDFFNCNTGVAPLLTELETYVYDTWKGRVVTTQGINLRFDFHRSWPADAYHQCVAETIGEVTCRGANQRLGLRCLPVLWKAPPDQDDEDVTPIPPQGCLKDDQVPPSST</sequence>
<keyword evidence="2" id="KW-0732">Signal</keyword>
<name>A0A553HZ00_9PEZI</name>
<feature type="chain" id="PRO_5022212065" evidence="2">
    <location>
        <begin position="18"/>
        <end position="230"/>
    </location>
</feature>
<feature type="signal peptide" evidence="2">
    <location>
        <begin position="1"/>
        <end position="17"/>
    </location>
</feature>
<proteinExistence type="predicted"/>
<organism evidence="3 4">
    <name type="scientific">Xylaria flabelliformis</name>
    <dbReference type="NCBI Taxonomy" id="2512241"/>
    <lineage>
        <taxon>Eukaryota</taxon>
        <taxon>Fungi</taxon>
        <taxon>Dikarya</taxon>
        <taxon>Ascomycota</taxon>
        <taxon>Pezizomycotina</taxon>
        <taxon>Sordariomycetes</taxon>
        <taxon>Xylariomycetidae</taxon>
        <taxon>Xylariales</taxon>
        <taxon>Xylariaceae</taxon>
        <taxon>Xylaria</taxon>
    </lineage>
</organism>
<evidence type="ECO:0000256" key="2">
    <source>
        <dbReference type="SAM" id="SignalP"/>
    </source>
</evidence>
<dbReference type="AlphaFoldDB" id="A0A553HZ00"/>